<organism evidence="1">
    <name type="scientific">Paraconexibacter sp. AEG42_29</name>
    <dbReference type="NCBI Taxonomy" id="2997339"/>
    <lineage>
        <taxon>Bacteria</taxon>
        <taxon>Bacillati</taxon>
        <taxon>Actinomycetota</taxon>
        <taxon>Thermoleophilia</taxon>
        <taxon>Solirubrobacterales</taxon>
        <taxon>Paraconexibacteraceae</taxon>
        <taxon>Paraconexibacter</taxon>
    </lineage>
</organism>
<proteinExistence type="predicted"/>
<sequence length="110" mass="12123">MSDELYAERVAGNEVAFRRVNESLRASTVAADHDQPHPFCCECGRIGCSELLQLRLAQYEQVRANPRQFFVVDGHQIDEVEEVVARHPGFLIVQKSGTAGAIAAAEDPRG</sequence>
<name>A0AAU7ATU2_9ACTN</name>
<protein>
    <submittedName>
        <fullName evidence="1">Uncharacterized protein</fullName>
    </submittedName>
</protein>
<gene>
    <name evidence="1" type="ORF">DSM112329_01941</name>
</gene>
<dbReference type="RefSeq" id="WP_354701616.1">
    <property type="nucleotide sequence ID" value="NZ_CP114014.1"/>
</dbReference>
<dbReference type="EMBL" id="CP114014">
    <property type="protein sequence ID" value="XAY05098.1"/>
    <property type="molecule type" value="Genomic_DNA"/>
</dbReference>
<reference evidence="1" key="1">
    <citation type="submission" date="2022-12" db="EMBL/GenBank/DDBJ databases">
        <title>Paraconexibacter alkalitolerans sp. nov. and Baekduia alba sp. nov., isolated from soil and emended description of the genera Paraconexibacter (Chun et al., 2020) and Baekduia (An et al., 2020).</title>
        <authorList>
            <person name="Vieira S."/>
            <person name="Huber K.J."/>
            <person name="Geppert A."/>
            <person name="Wolf J."/>
            <person name="Neumann-Schaal M."/>
            <person name="Muesken M."/>
            <person name="Overmann J."/>
        </authorList>
    </citation>
    <scope>NUCLEOTIDE SEQUENCE</scope>
    <source>
        <strain evidence="1">AEG42_29</strain>
    </source>
</reference>
<accession>A0AAU7ATU2</accession>
<dbReference type="AlphaFoldDB" id="A0AAU7ATU2"/>
<evidence type="ECO:0000313" key="1">
    <source>
        <dbReference type="EMBL" id="XAY05098.1"/>
    </source>
</evidence>
<dbReference type="KEGG" id="parq:DSM112329_01941"/>